<feature type="region of interest" description="Disordered" evidence="1">
    <location>
        <begin position="1"/>
        <end position="82"/>
    </location>
</feature>
<evidence type="ECO:0000313" key="3">
    <source>
        <dbReference type="Proteomes" id="UP000595374"/>
    </source>
</evidence>
<organism evidence="2 3">
    <name type="scientific">Brevibacterium casei</name>
    <dbReference type="NCBI Taxonomy" id="33889"/>
    <lineage>
        <taxon>Bacteria</taxon>
        <taxon>Bacillati</taxon>
        <taxon>Actinomycetota</taxon>
        <taxon>Actinomycetes</taxon>
        <taxon>Micrococcales</taxon>
        <taxon>Brevibacteriaceae</taxon>
        <taxon>Brevibacterium</taxon>
    </lineage>
</organism>
<evidence type="ECO:0000313" key="2">
    <source>
        <dbReference type="EMBL" id="QQB13556.1"/>
    </source>
</evidence>
<dbReference type="Proteomes" id="UP000595374">
    <property type="component" value="Chromosome"/>
</dbReference>
<dbReference type="RefSeq" id="WP_198498744.1">
    <property type="nucleotide sequence ID" value="NZ_CP065989.1"/>
</dbReference>
<protein>
    <submittedName>
        <fullName evidence="2">Uncharacterized protein</fullName>
    </submittedName>
</protein>
<evidence type="ECO:0000256" key="1">
    <source>
        <dbReference type="SAM" id="MobiDB-lite"/>
    </source>
</evidence>
<name>A0A7T3ZXK2_9MICO</name>
<feature type="compositionally biased region" description="Low complexity" evidence="1">
    <location>
        <begin position="1"/>
        <end position="11"/>
    </location>
</feature>
<dbReference type="AlphaFoldDB" id="A0A7T3ZXK2"/>
<proteinExistence type="predicted"/>
<sequence>MVLDVVDHVGGVNDGRKLTPQRRIRATASAQGQLSRRGDRTAFDQRASDRRVDDYGDHRADHYAEHDVPRPGRVGEDAPAAA</sequence>
<reference evidence="2 3" key="1">
    <citation type="submission" date="2020-12" db="EMBL/GenBank/DDBJ databases">
        <title>FDA dAtabase for Regulatory Grade micrObial Sequences (FDA-ARGOS): Supporting development and validation of Infectious Disease Dx tests.</title>
        <authorList>
            <person name="Sproer C."/>
            <person name="Gronow S."/>
            <person name="Severitt S."/>
            <person name="Schroder I."/>
            <person name="Tallon L."/>
            <person name="Sadzewicz L."/>
            <person name="Zhao X."/>
            <person name="Boylan J."/>
            <person name="Ott S."/>
            <person name="Bowen H."/>
            <person name="Vavikolanu K."/>
            <person name="Mehta A."/>
            <person name="Aluvathingal J."/>
            <person name="Nadendla S."/>
            <person name="Lowell S."/>
            <person name="Myers T."/>
            <person name="Yan Y."/>
            <person name="Sichtig H."/>
        </authorList>
    </citation>
    <scope>NUCLEOTIDE SEQUENCE [LARGE SCALE GENOMIC DNA]</scope>
    <source>
        <strain evidence="2 3">FDAARGOS_990</strain>
    </source>
</reference>
<feature type="compositionally biased region" description="Basic and acidic residues" evidence="1">
    <location>
        <begin position="36"/>
        <end position="76"/>
    </location>
</feature>
<accession>A0A7T3ZXK2</accession>
<gene>
    <name evidence="2" type="ORF">I6H47_12135</name>
</gene>
<dbReference type="EMBL" id="CP065989">
    <property type="protein sequence ID" value="QQB13556.1"/>
    <property type="molecule type" value="Genomic_DNA"/>
</dbReference>